<comment type="caution">
    <text evidence="1">The sequence shown here is derived from an EMBL/GenBank/DDBJ whole genome shotgun (WGS) entry which is preliminary data.</text>
</comment>
<dbReference type="AlphaFoldDB" id="A0A9D4I7G3"/>
<reference evidence="1" key="1">
    <citation type="journal article" date="2019" name="bioRxiv">
        <title>The Genome of the Zebra Mussel, Dreissena polymorpha: A Resource for Invasive Species Research.</title>
        <authorList>
            <person name="McCartney M.A."/>
            <person name="Auch B."/>
            <person name="Kono T."/>
            <person name="Mallez S."/>
            <person name="Zhang Y."/>
            <person name="Obille A."/>
            <person name="Becker A."/>
            <person name="Abrahante J.E."/>
            <person name="Garbe J."/>
            <person name="Badalamenti J.P."/>
            <person name="Herman A."/>
            <person name="Mangelson H."/>
            <person name="Liachko I."/>
            <person name="Sullivan S."/>
            <person name="Sone E.D."/>
            <person name="Koren S."/>
            <person name="Silverstein K.A.T."/>
            <person name="Beckman K.B."/>
            <person name="Gohl D.M."/>
        </authorList>
    </citation>
    <scope>NUCLEOTIDE SEQUENCE</scope>
    <source>
        <strain evidence="1">Duluth1</strain>
        <tissue evidence="1">Whole animal</tissue>
    </source>
</reference>
<gene>
    <name evidence="1" type="ORF">DPMN_184494</name>
</gene>
<protein>
    <submittedName>
        <fullName evidence="1">Uncharacterized protein</fullName>
    </submittedName>
</protein>
<dbReference type="Proteomes" id="UP000828390">
    <property type="component" value="Unassembled WGS sequence"/>
</dbReference>
<sequence>MCPFMGFAAQTPELLPLREVLQVRAVRESLRRAGKATAPSNNAYRQERVPVYVLR</sequence>
<name>A0A9D4I7G3_DREPO</name>
<dbReference type="EMBL" id="JAIWYP010000010">
    <property type="protein sequence ID" value="KAH3749978.1"/>
    <property type="molecule type" value="Genomic_DNA"/>
</dbReference>
<evidence type="ECO:0000313" key="2">
    <source>
        <dbReference type="Proteomes" id="UP000828390"/>
    </source>
</evidence>
<reference evidence="1" key="2">
    <citation type="submission" date="2020-11" db="EMBL/GenBank/DDBJ databases">
        <authorList>
            <person name="McCartney M.A."/>
            <person name="Auch B."/>
            <person name="Kono T."/>
            <person name="Mallez S."/>
            <person name="Becker A."/>
            <person name="Gohl D.M."/>
            <person name="Silverstein K.A.T."/>
            <person name="Koren S."/>
            <person name="Bechman K.B."/>
            <person name="Herman A."/>
            <person name="Abrahante J.E."/>
            <person name="Garbe J."/>
        </authorList>
    </citation>
    <scope>NUCLEOTIDE SEQUENCE</scope>
    <source>
        <strain evidence="1">Duluth1</strain>
        <tissue evidence="1">Whole animal</tissue>
    </source>
</reference>
<proteinExistence type="predicted"/>
<organism evidence="1 2">
    <name type="scientific">Dreissena polymorpha</name>
    <name type="common">Zebra mussel</name>
    <name type="synonym">Mytilus polymorpha</name>
    <dbReference type="NCBI Taxonomy" id="45954"/>
    <lineage>
        <taxon>Eukaryota</taxon>
        <taxon>Metazoa</taxon>
        <taxon>Spiralia</taxon>
        <taxon>Lophotrochozoa</taxon>
        <taxon>Mollusca</taxon>
        <taxon>Bivalvia</taxon>
        <taxon>Autobranchia</taxon>
        <taxon>Heteroconchia</taxon>
        <taxon>Euheterodonta</taxon>
        <taxon>Imparidentia</taxon>
        <taxon>Neoheterodontei</taxon>
        <taxon>Myida</taxon>
        <taxon>Dreissenoidea</taxon>
        <taxon>Dreissenidae</taxon>
        <taxon>Dreissena</taxon>
    </lineage>
</organism>
<accession>A0A9D4I7G3</accession>
<evidence type="ECO:0000313" key="1">
    <source>
        <dbReference type="EMBL" id="KAH3749978.1"/>
    </source>
</evidence>
<keyword evidence="2" id="KW-1185">Reference proteome</keyword>